<dbReference type="EMBL" id="HBUE01073456">
    <property type="protein sequence ID" value="CAG6473756.1"/>
    <property type="molecule type" value="Transcribed_RNA"/>
</dbReference>
<accession>A0A8D8FJJ1</accession>
<dbReference type="EMBL" id="HBUE01073454">
    <property type="protein sequence ID" value="CAG6473753.1"/>
    <property type="molecule type" value="Transcribed_RNA"/>
</dbReference>
<name>A0A8D8FJJ1_CULPI</name>
<protein>
    <submittedName>
        <fullName evidence="2">(northern house mosquito) hypothetical protein</fullName>
    </submittedName>
</protein>
<feature type="transmembrane region" description="Helical" evidence="1">
    <location>
        <begin position="35"/>
        <end position="52"/>
    </location>
</feature>
<sequence length="107" mass="12514">MKLSKPILPSNLQSCLCFVCLIVESLQPFGLNNILAHRYSFCVCVVLFFVFYSKFQIHLQKKLQTNQDISTLLQDTCRCSVCWLEFPSLFFHNLTIFILFHLLDFTV</sequence>
<dbReference type="AlphaFoldDB" id="A0A8D8FJJ1"/>
<keyword evidence="1" id="KW-1133">Transmembrane helix</keyword>
<evidence type="ECO:0000313" key="2">
    <source>
        <dbReference type="EMBL" id="CAG6473756.1"/>
    </source>
</evidence>
<evidence type="ECO:0000256" key="1">
    <source>
        <dbReference type="SAM" id="Phobius"/>
    </source>
</evidence>
<organism evidence="2">
    <name type="scientific">Culex pipiens</name>
    <name type="common">House mosquito</name>
    <dbReference type="NCBI Taxonomy" id="7175"/>
    <lineage>
        <taxon>Eukaryota</taxon>
        <taxon>Metazoa</taxon>
        <taxon>Ecdysozoa</taxon>
        <taxon>Arthropoda</taxon>
        <taxon>Hexapoda</taxon>
        <taxon>Insecta</taxon>
        <taxon>Pterygota</taxon>
        <taxon>Neoptera</taxon>
        <taxon>Endopterygota</taxon>
        <taxon>Diptera</taxon>
        <taxon>Nematocera</taxon>
        <taxon>Culicoidea</taxon>
        <taxon>Culicidae</taxon>
        <taxon>Culicinae</taxon>
        <taxon>Culicini</taxon>
        <taxon>Culex</taxon>
        <taxon>Culex</taxon>
    </lineage>
</organism>
<proteinExistence type="predicted"/>
<keyword evidence="1" id="KW-0812">Transmembrane</keyword>
<keyword evidence="1" id="KW-0472">Membrane</keyword>
<reference evidence="2" key="1">
    <citation type="submission" date="2021-05" db="EMBL/GenBank/DDBJ databases">
        <authorList>
            <person name="Alioto T."/>
            <person name="Alioto T."/>
            <person name="Gomez Garrido J."/>
        </authorList>
    </citation>
    <scope>NUCLEOTIDE SEQUENCE</scope>
</reference>